<proteinExistence type="predicted"/>
<reference evidence="5" key="1">
    <citation type="submission" date="2025-08" db="UniProtKB">
        <authorList>
            <consortium name="RefSeq"/>
        </authorList>
    </citation>
    <scope>IDENTIFICATION</scope>
</reference>
<evidence type="ECO:0000256" key="3">
    <source>
        <dbReference type="PROSITE-ProRule" id="PRU00023"/>
    </source>
</evidence>
<feature type="repeat" description="ANK" evidence="3">
    <location>
        <begin position="98"/>
        <end position="130"/>
    </location>
</feature>
<accession>A0A7E5WCU5</accession>
<sequence length="178" mass="19685">MDHPHECDHSSCTHANASVSQTLSEMDWERGLWHAAFYGDEEKVVSLISKARNSKVTVNSPDNAGYTPLHYAARKGYVEICKILIQNGALIDAQTKSGLATPLHKAAVAGKIETIKFLIQSGARVDIQDADRQTILHKAIENKHFDLVNYLVETYPELKAMTDVKGRCATDYMSGPND</sequence>
<dbReference type="PROSITE" id="PS50088">
    <property type="entry name" value="ANK_REPEAT"/>
    <property type="match status" value="2"/>
</dbReference>
<dbReference type="AlphaFoldDB" id="A0A7E5WCU5"/>
<dbReference type="InterPro" id="IPR036770">
    <property type="entry name" value="Ankyrin_rpt-contain_sf"/>
</dbReference>
<dbReference type="PRINTS" id="PR01415">
    <property type="entry name" value="ANKYRIN"/>
</dbReference>
<dbReference type="OrthoDB" id="539213at2759"/>
<dbReference type="Proteomes" id="UP000322000">
    <property type="component" value="Chromosome 15"/>
</dbReference>
<protein>
    <submittedName>
        <fullName evidence="5">Ankyrin repeat domain-containing protein 39</fullName>
    </submittedName>
</protein>
<dbReference type="GeneID" id="113501502"/>
<dbReference type="SMART" id="SM00248">
    <property type="entry name" value="ANK"/>
    <property type="match status" value="4"/>
</dbReference>
<evidence type="ECO:0000313" key="4">
    <source>
        <dbReference type="Proteomes" id="UP000322000"/>
    </source>
</evidence>
<dbReference type="RefSeq" id="XP_026738474.1">
    <property type="nucleotide sequence ID" value="XM_026882673.1"/>
</dbReference>
<keyword evidence="4" id="KW-1185">Reference proteome</keyword>
<dbReference type="PROSITE" id="PS50297">
    <property type="entry name" value="ANK_REP_REGION"/>
    <property type="match status" value="2"/>
</dbReference>
<dbReference type="KEGG" id="tnl:113501502"/>
<organism evidence="4 5">
    <name type="scientific">Trichoplusia ni</name>
    <name type="common">Cabbage looper</name>
    <dbReference type="NCBI Taxonomy" id="7111"/>
    <lineage>
        <taxon>Eukaryota</taxon>
        <taxon>Metazoa</taxon>
        <taxon>Ecdysozoa</taxon>
        <taxon>Arthropoda</taxon>
        <taxon>Hexapoda</taxon>
        <taxon>Insecta</taxon>
        <taxon>Pterygota</taxon>
        <taxon>Neoptera</taxon>
        <taxon>Endopterygota</taxon>
        <taxon>Lepidoptera</taxon>
        <taxon>Glossata</taxon>
        <taxon>Ditrysia</taxon>
        <taxon>Noctuoidea</taxon>
        <taxon>Noctuidae</taxon>
        <taxon>Plusiinae</taxon>
        <taxon>Trichoplusia</taxon>
    </lineage>
</organism>
<evidence type="ECO:0000256" key="1">
    <source>
        <dbReference type="ARBA" id="ARBA00022737"/>
    </source>
</evidence>
<dbReference type="InParanoid" id="A0A7E5WCU5"/>
<gene>
    <name evidence="5" type="primary">LOC113501502</name>
</gene>
<dbReference type="InterPro" id="IPR002110">
    <property type="entry name" value="Ankyrin_rpt"/>
</dbReference>
<name>A0A7E5WCU5_TRINI</name>
<dbReference type="SUPFAM" id="SSF48403">
    <property type="entry name" value="Ankyrin repeat"/>
    <property type="match status" value="1"/>
</dbReference>
<dbReference type="Pfam" id="PF12796">
    <property type="entry name" value="Ank_2"/>
    <property type="match status" value="2"/>
</dbReference>
<evidence type="ECO:0000256" key="2">
    <source>
        <dbReference type="ARBA" id="ARBA00023043"/>
    </source>
</evidence>
<keyword evidence="2 3" id="KW-0040">ANK repeat</keyword>
<evidence type="ECO:0000313" key="5">
    <source>
        <dbReference type="RefSeq" id="XP_026738474.1"/>
    </source>
</evidence>
<keyword evidence="1" id="KW-0677">Repeat</keyword>
<dbReference type="PANTHER" id="PTHR24171">
    <property type="entry name" value="ANKYRIN REPEAT DOMAIN-CONTAINING PROTEIN 39-RELATED"/>
    <property type="match status" value="1"/>
</dbReference>
<dbReference type="Gene3D" id="1.25.40.20">
    <property type="entry name" value="Ankyrin repeat-containing domain"/>
    <property type="match status" value="2"/>
</dbReference>
<feature type="repeat" description="ANK" evidence="3">
    <location>
        <begin position="64"/>
        <end position="96"/>
    </location>
</feature>
<dbReference type="PANTHER" id="PTHR24171:SF9">
    <property type="entry name" value="ANKYRIN REPEAT DOMAIN-CONTAINING PROTEIN 39"/>
    <property type="match status" value="1"/>
</dbReference>